<name>A0A9W7E9I4_9STRA</name>
<dbReference type="AlphaFoldDB" id="A0A9W7E9I4"/>
<feature type="compositionally biased region" description="Polar residues" evidence="1">
    <location>
        <begin position="146"/>
        <end position="162"/>
    </location>
</feature>
<dbReference type="Proteomes" id="UP001165085">
    <property type="component" value="Unassembled WGS sequence"/>
</dbReference>
<sequence length="672" mass="73781">MKASQPSRSPSPQRYVSGSLPPPNGNASVDQSLGDSNDSPANGGFGDEPDFVDIEEEEDGEVSTLSTAFDLLNKSDSSSPSLLHSFPSSVASSISSYTMPTPPLPPPAPPPSLSSFYGIQSPRQASPLSSSSDDSTPQEGDENKNLPLNSPSEISNLTSQATEHTAPLELELEYEPSTSSATRKYQDAADIIAAKSEILTDPLQSEHLTIFLPPPPPYNIFLFPSPLGIYVIPPESLSFCPVGWCLEKVCGKVIEGKSMTCIEVSILIAAAPICHLTLSPPPVLDRPPCPELNVLMNPSMHEPFCAYTGFPMSALRALQKHVIATWASGNNIDVPYDSQFFKNAVNKFIASPIIAHFTWKNIKPPAQISVPLFVARIHSPAYPRHAALIGRLYLCHITNDHYTSSEYLATMDGYKKYRTFTERECFEWLVTQCLPAYMASPEYEVTLKKTYSEEVGIHRPPLSVTNSASKKEHPPISSAVVDELLPHLISPTLRAATTTLFALALLEANVVIFTTKRREFVEDLIMHVIPTLVSPLQLQQLRLPWVKASIINDLSTVPGGCIIGFNSREKDWNGENGTLINFDTGQVKFGDGVEEHASICRSVKRLNFYYQNLKSTPQTLSFVNACNDVSLEFLGARAGKGRRWKIDGEWAVDERKVKGRGTQAFNIFWAQA</sequence>
<evidence type="ECO:0000313" key="3">
    <source>
        <dbReference type="Proteomes" id="UP001165085"/>
    </source>
</evidence>
<feature type="compositionally biased region" description="Polar residues" evidence="1">
    <location>
        <begin position="117"/>
        <end position="128"/>
    </location>
</feature>
<accession>A0A9W7E9I4</accession>
<feature type="compositionally biased region" description="Polar residues" evidence="1">
    <location>
        <begin position="25"/>
        <end position="40"/>
    </location>
</feature>
<gene>
    <name evidence="2" type="ORF">TrST_g13512</name>
</gene>
<feature type="compositionally biased region" description="Low complexity" evidence="1">
    <location>
        <begin position="1"/>
        <end position="14"/>
    </location>
</feature>
<dbReference type="EMBL" id="BRXY01000120">
    <property type="protein sequence ID" value="GMH67813.1"/>
    <property type="molecule type" value="Genomic_DNA"/>
</dbReference>
<feature type="compositionally biased region" description="Pro residues" evidence="1">
    <location>
        <begin position="100"/>
        <end position="112"/>
    </location>
</feature>
<reference evidence="3" key="1">
    <citation type="journal article" date="2023" name="Commun. Biol.">
        <title>Genome analysis of Parmales, the sister group of diatoms, reveals the evolutionary specialization of diatoms from phago-mixotrophs to photoautotrophs.</title>
        <authorList>
            <person name="Ban H."/>
            <person name="Sato S."/>
            <person name="Yoshikawa S."/>
            <person name="Yamada K."/>
            <person name="Nakamura Y."/>
            <person name="Ichinomiya M."/>
            <person name="Sato N."/>
            <person name="Blanc-Mathieu R."/>
            <person name="Endo H."/>
            <person name="Kuwata A."/>
            <person name="Ogata H."/>
        </authorList>
    </citation>
    <scope>NUCLEOTIDE SEQUENCE [LARGE SCALE GENOMIC DNA]</scope>
    <source>
        <strain evidence="3">NIES 3701</strain>
    </source>
</reference>
<feature type="compositionally biased region" description="Low complexity" evidence="1">
    <location>
        <begin position="71"/>
        <end position="99"/>
    </location>
</feature>
<proteinExistence type="predicted"/>
<organism evidence="2 3">
    <name type="scientific">Triparma strigata</name>
    <dbReference type="NCBI Taxonomy" id="1606541"/>
    <lineage>
        <taxon>Eukaryota</taxon>
        <taxon>Sar</taxon>
        <taxon>Stramenopiles</taxon>
        <taxon>Ochrophyta</taxon>
        <taxon>Bolidophyceae</taxon>
        <taxon>Parmales</taxon>
        <taxon>Triparmaceae</taxon>
        <taxon>Triparma</taxon>
    </lineage>
</organism>
<feature type="region of interest" description="Disordered" evidence="1">
    <location>
        <begin position="1"/>
        <end position="162"/>
    </location>
</feature>
<comment type="caution">
    <text evidence="2">The sequence shown here is derived from an EMBL/GenBank/DDBJ whole genome shotgun (WGS) entry which is preliminary data.</text>
</comment>
<evidence type="ECO:0000256" key="1">
    <source>
        <dbReference type="SAM" id="MobiDB-lite"/>
    </source>
</evidence>
<protein>
    <submittedName>
        <fullName evidence="2">Uncharacterized protein</fullName>
    </submittedName>
</protein>
<evidence type="ECO:0000313" key="2">
    <source>
        <dbReference type="EMBL" id="GMH67813.1"/>
    </source>
</evidence>
<dbReference type="OrthoDB" id="10416140at2759"/>
<feature type="compositionally biased region" description="Acidic residues" evidence="1">
    <location>
        <begin position="47"/>
        <end position="61"/>
    </location>
</feature>
<keyword evidence="3" id="KW-1185">Reference proteome</keyword>